<dbReference type="OrthoDB" id="6499973at2759"/>
<organism evidence="1 2">
    <name type="scientific">Ophiobolus disseminans</name>
    <dbReference type="NCBI Taxonomy" id="1469910"/>
    <lineage>
        <taxon>Eukaryota</taxon>
        <taxon>Fungi</taxon>
        <taxon>Dikarya</taxon>
        <taxon>Ascomycota</taxon>
        <taxon>Pezizomycotina</taxon>
        <taxon>Dothideomycetes</taxon>
        <taxon>Pleosporomycetidae</taxon>
        <taxon>Pleosporales</taxon>
        <taxon>Pleosporineae</taxon>
        <taxon>Phaeosphaeriaceae</taxon>
        <taxon>Ophiobolus</taxon>
    </lineage>
</organism>
<gene>
    <name evidence="1" type="ORF">CC86DRAFT_332805</name>
</gene>
<dbReference type="Proteomes" id="UP000799424">
    <property type="component" value="Unassembled WGS sequence"/>
</dbReference>
<protein>
    <submittedName>
        <fullName evidence="1">Uncharacterized protein</fullName>
    </submittedName>
</protein>
<dbReference type="AlphaFoldDB" id="A0A6A6ZIV0"/>
<proteinExistence type="predicted"/>
<name>A0A6A6ZIV0_9PLEO</name>
<accession>A0A6A6ZIV0</accession>
<reference evidence="1" key="1">
    <citation type="journal article" date="2020" name="Stud. Mycol.">
        <title>101 Dothideomycetes genomes: a test case for predicting lifestyles and emergence of pathogens.</title>
        <authorList>
            <person name="Haridas S."/>
            <person name="Albert R."/>
            <person name="Binder M."/>
            <person name="Bloem J."/>
            <person name="Labutti K."/>
            <person name="Salamov A."/>
            <person name="Andreopoulos B."/>
            <person name="Baker S."/>
            <person name="Barry K."/>
            <person name="Bills G."/>
            <person name="Bluhm B."/>
            <person name="Cannon C."/>
            <person name="Castanera R."/>
            <person name="Culley D."/>
            <person name="Daum C."/>
            <person name="Ezra D."/>
            <person name="Gonzalez J."/>
            <person name="Henrissat B."/>
            <person name="Kuo A."/>
            <person name="Liang C."/>
            <person name="Lipzen A."/>
            <person name="Lutzoni F."/>
            <person name="Magnuson J."/>
            <person name="Mondo S."/>
            <person name="Nolan M."/>
            <person name="Ohm R."/>
            <person name="Pangilinan J."/>
            <person name="Park H.-J."/>
            <person name="Ramirez L."/>
            <person name="Alfaro M."/>
            <person name="Sun H."/>
            <person name="Tritt A."/>
            <person name="Yoshinaga Y."/>
            <person name="Zwiers L.-H."/>
            <person name="Turgeon B."/>
            <person name="Goodwin S."/>
            <person name="Spatafora J."/>
            <person name="Crous P."/>
            <person name="Grigoriev I."/>
        </authorList>
    </citation>
    <scope>NUCLEOTIDE SEQUENCE</scope>
    <source>
        <strain evidence="1">CBS 113818</strain>
    </source>
</reference>
<keyword evidence="2" id="KW-1185">Reference proteome</keyword>
<sequence length="204" mass="23310">MVDAAEWHEQLRYLSETVAIVDDFRNWGYTIYRTAYGPSTDERWQQLLDKIRTQAYAATSRVCQTTADDPTVQQIWALFRLDARSDPALEGLSMDQLRLLYGNGDGGVPMNADLKTHRVFLLADKEVLSDAEVSLIKCVQADYEAADYVPRNTRVGGQSFFGWMPMKAAEIVELWKELEYNDLERLAPPTIGVSHPETWKNMAW</sequence>
<evidence type="ECO:0000313" key="2">
    <source>
        <dbReference type="Proteomes" id="UP000799424"/>
    </source>
</evidence>
<dbReference type="EMBL" id="MU006239">
    <property type="protein sequence ID" value="KAF2820808.1"/>
    <property type="molecule type" value="Genomic_DNA"/>
</dbReference>
<evidence type="ECO:0000313" key="1">
    <source>
        <dbReference type="EMBL" id="KAF2820808.1"/>
    </source>
</evidence>